<evidence type="ECO:0000313" key="2">
    <source>
        <dbReference type="EMBL" id="KAA1071412.1"/>
    </source>
</evidence>
<organism evidence="2 3">
    <name type="scientific">Puccinia graminis f. sp. tritici</name>
    <dbReference type="NCBI Taxonomy" id="56615"/>
    <lineage>
        <taxon>Eukaryota</taxon>
        <taxon>Fungi</taxon>
        <taxon>Dikarya</taxon>
        <taxon>Basidiomycota</taxon>
        <taxon>Pucciniomycotina</taxon>
        <taxon>Pucciniomycetes</taxon>
        <taxon>Pucciniales</taxon>
        <taxon>Pucciniaceae</taxon>
        <taxon>Puccinia</taxon>
    </lineage>
</organism>
<keyword evidence="3" id="KW-1185">Reference proteome</keyword>
<feature type="region of interest" description="Disordered" evidence="1">
    <location>
        <begin position="13"/>
        <end position="61"/>
    </location>
</feature>
<reference evidence="2 3" key="1">
    <citation type="submission" date="2019-05" db="EMBL/GenBank/DDBJ databases">
        <title>Emergence of the Ug99 lineage of the wheat stem rust pathogen through somatic hybridization.</title>
        <authorList>
            <person name="Li F."/>
            <person name="Upadhyaya N.M."/>
            <person name="Sperschneider J."/>
            <person name="Matny O."/>
            <person name="Nguyen-Phuc H."/>
            <person name="Mago R."/>
            <person name="Raley C."/>
            <person name="Miller M.E."/>
            <person name="Silverstein K.A.T."/>
            <person name="Henningsen E."/>
            <person name="Hirsch C.D."/>
            <person name="Visser B."/>
            <person name="Pretorius Z.A."/>
            <person name="Steffenson B.J."/>
            <person name="Schwessinger B."/>
            <person name="Dodds P.N."/>
            <person name="Figueroa M."/>
        </authorList>
    </citation>
    <scope>NUCLEOTIDE SEQUENCE [LARGE SCALE GENOMIC DNA]</scope>
    <source>
        <strain evidence="2">21-0</strain>
    </source>
</reference>
<accession>A0A5B0M3S2</accession>
<evidence type="ECO:0000256" key="1">
    <source>
        <dbReference type="SAM" id="MobiDB-lite"/>
    </source>
</evidence>
<dbReference type="EMBL" id="VSWC01000170">
    <property type="protein sequence ID" value="KAA1071412.1"/>
    <property type="molecule type" value="Genomic_DNA"/>
</dbReference>
<name>A0A5B0M3S2_PUCGR</name>
<dbReference type="Proteomes" id="UP000324748">
    <property type="component" value="Unassembled WGS sequence"/>
</dbReference>
<sequence length="82" mass="9026">MLQYNLQQVLSHPFRTSKAGENHRNISKPIPSHPKMDAAMNDGNQAAARDAAQDEAQRAEAAPQIETISVVVRPIKVIHSTK</sequence>
<proteinExistence type="predicted"/>
<evidence type="ECO:0000313" key="3">
    <source>
        <dbReference type="Proteomes" id="UP000324748"/>
    </source>
</evidence>
<protein>
    <submittedName>
        <fullName evidence="2">Uncharacterized protein</fullName>
    </submittedName>
</protein>
<gene>
    <name evidence="2" type="ORF">PGT21_006382</name>
</gene>
<dbReference type="AlphaFoldDB" id="A0A5B0M3S2"/>
<comment type="caution">
    <text evidence="2">The sequence shown here is derived from an EMBL/GenBank/DDBJ whole genome shotgun (WGS) entry which is preliminary data.</text>
</comment>